<protein>
    <submittedName>
        <fullName evidence="2">Glycosyl transferase</fullName>
    </submittedName>
</protein>
<organism evidence="2 3">
    <name type="scientific">Campylobacter concisus</name>
    <dbReference type="NCBI Taxonomy" id="199"/>
    <lineage>
        <taxon>Bacteria</taxon>
        <taxon>Pseudomonadati</taxon>
        <taxon>Campylobacterota</taxon>
        <taxon>Epsilonproteobacteria</taxon>
        <taxon>Campylobacterales</taxon>
        <taxon>Campylobacteraceae</taxon>
        <taxon>Campylobacter</taxon>
    </lineage>
</organism>
<dbReference type="Pfam" id="PF00534">
    <property type="entry name" value="Glycos_transf_1"/>
    <property type="match status" value="1"/>
</dbReference>
<dbReference type="GO" id="GO:0016757">
    <property type="term" value="F:glycosyltransferase activity"/>
    <property type="evidence" value="ECO:0007669"/>
    <property type="project" value="InterPro"/>
</dbReference>
<sequence>MYDYLIVTHIPAFYKINLYNELAKRLKIFVIFISSDTSQKRSNNFSSVNDALFDYEVLYQGDFQKRKIFKNILAIQTILSRVKFKRILVSGWDLPEFWYIAFTSKKSKNCLALESTIFESSYKGLKGFIKKIFLSRISTVFASGSLHCDLLKALNFQGEVKVTNGVGIINKPEFIKTKKKFSGRFLYIGRIVDIKNLKFLVEIFNAMPNFTLTIIGIGEQQEFLQSISNKNIIFRGAIENKFIGAEFAKNDVFILPSLIEPWGLVVEEALYFGLPVLISDRCGSSELIKNGINGFIFDPTDKNRLTQIIRNFDDEMLQNLCSNADSYDINAKDTQQISVYL</sequence>
<proteinExistence type="predicted"/>
<evidence type="ECO:0000313" key="3">
    <source>
        <dbReference type="Proteomes" id="UP000195893"/>
    </source>
</evidence>
<accession>A0A1Y5NBB0</accession>
<keyword evidence="2" id="KW-0808">Transferase</keyword>
<dbReference type="EMBL" id="NDYQ01000004">
    <property type="protein sequence ID" value="OUT18161.1"/>
    <property type="molecule type" value="Genomic_DNA"/>
</dbReference>
<evidence type="ECO:0000313" key="2">
    <source>
        <dbReference type="EMBL" id="OUT18161.1"/>
    </source>
</evidence>
<dbReference type="InterPro" id="IPR050194">
    <property type="entry name" value="Glycosyltransferase_grp1"/>
</dbReference>
<dbReference type="SUPFAM" id="SSF53756">
    <property type="entry name" value="UDP-Glycosyltransferase/glycogen phosphorylase"/>
    <property type="match status" value="1"/>
</dbReference>
<dbReference type="AlphaFoldDB" id="A0A1Y5NBB0"/>
<reference evidence="2 3" key="1">
    <citation type="submission" date="2017-04" db="EMBL/GenBank/DDBJ databases">
        <title>Complete genome of Campylobacter concisus ATCC 33237T and draft genomes for an additional eight well characterized C. concisus strains.</title>
        <authorList>
            <person name="Cornelius A.J."/>
            <person name="Miller W.G."/>
            <person name="Lastovica A.J."/>
            <person name="On S.L."/>
            <person name="French N.P."/>
            <person name="Vandenberg O."/>
            <person name="Biggs P.J."/>
        </authorList>
    </citation>
    <scope>NUCLEOTIDE SEQUENCE [LARGE SCALE GENOMIC DNA]</scope>
    <source>
        <strain evidence="2 3">Lasto127.99</strain>
    </source>
</reference>
<dbReference type="PANTHER" id="PTHR45947:SF3">
    <property type="entry name" value="SULFOQUINOVOSYL TRANSFERASE SQD2"/>
    <property type="match status" value="1"/>
</dbReference>
<comment type="caution">
    <text evidence="2">The sequence shown here is derived from an EMBL/GenBank/DDBJ whole genome shotgun (WGS) entry which is preliminary data.</text>
</comment>
<gene>
    <name evidence="2" type="ORF">B9N60_03435</name>
</gene>
<name>A0A1Y5NBB0_9BACT</name>
<dbReference type="Proteomes" id="UP000195893">
    <property type="component" value="Unassembled WGS sequence"/>
</dbReference>
<feature type="domain" description="Glycosyl transferase family 1" evidence="1">
    <location>
        <begin position="181"/>
        <end position="312"/>
    </location>
</feature>
<dbReference type="PANTHER" id="PTHR45947">
    <property type="entry name" value="SULFOQUINOVOSYL TRANSFERASE SQD2"/>
    <property type="match status" value="1"/>
</dbReference>
<dbReference type="CDD" id="cd03801">
    <property type="entry name" value="GT4_PimA-like"/>
    <property type="match status" value="1"/>
</dbReference>
<dbReference type="Gene3D" id="3.40.50.2000">
    <property type="entry name" value="Glycogen Phosphorylase B"/>
    <property type="match status" value="1"/>
</dbReference>
<dbReference type="InterPro" id="IPR001296">
    <property type="entry name" value="Glyco_trans_1"/>
</dbReference>
<evidence type="ECO:0000259" key="1">
    <source>
        <dbReference type="Pfam" id="PF00534"/>
    </source>
</evidence>